<keyword evidence="2" id="KW-0472">Membrane</keyword>
<name>A0A160P5E7_STRLU</name>
<dbReference type="KEGG" id="slau:SLA_5385"/>
<dbReference type="EMBL" id="AP017424">
    <property type="protein sequence ID" value="BAU86266.1"/>
    <property type="molecule type" value="Genomic_DNA"/>
</dbReference>
<dbReference type="AlphaFoldDB" id="A0A160P5E7"/>
<evidence type="ECO:0000313" key="4">
    <source>
        <dbReference type="Proteomes" id="UP000217676"/>
    </source>
</evidence>
<evidence type="ECO:0000313" key="3">
    <source>
        <dbReference type="EMBL" id="BAU86266.1"/>
    </source>
</evidence>
<keyword evidence="2" id="KW-0812">Transmembrane</keyword>
<feature type="region of interest" description="Disordered" evidence="1">
    <location>
        <begin position="41"/>
        <end position="63"/>
    </location>
</feature>
<accession>A0A160P5E7</accession>
<organism evidence="3 4">
    <name type="scientific">Streptomyces laurentii</name>
    <dbReference type="NCBI Taxonomy" id="39478"/>
    <lineage>
        <taxon>Bacteria</taxon>
        <taxon>Bacillati</taxon>
        <taxon>Actinomycetota</taxon>
        <taxon>Actinomycetes</taxon>
        <taxon>Kitasatosporales</taxon>
        <taxon>Streptomycetaceae</taxon>
        <taxon>Streptomyces</taxon>
    </lineage>
</organism>
<reference evidence="3 4" key="1">
    <citation type="journal article" date="2016" name="Genome Announc.">
        <title>Complete Genome Sequence of Thiostrepton-Producing Streptomyces laurentii ATCC 31255.</title>
        <authorList>
            <person name="Doi K."/>
            <person name="Fujino Y."/>
            <person name="Nagayoshi Y."/>
            <person name="Ohshima T."/>
            <person name="Ogata S."/>
        </authorList>
    </citation>
    <scope>NUCLEOTIDE SEQUENCE [LARGE SCALE GENOMIC DNA]</scope>
    <source>
        <strain evidence="3 4">ATCC 31255</strain>
    </source>
</reference>
<feature type="transmembrane region" description="Helical" evidence="2">
    <location>
        <begin position="20"/>
        <end position="44"/>
    </location>
</feature>
<evidence type="ECO:0000256" key="2">
    <source>
        <dbReference type="SAM" id="Phobius"/>
    </source>
</evidence>
<keyword evidence="4" id="KW-1185">Reference proteome</keyword>
<protein>
    <submittedName>
        <fullName evidence="3">Uncharacterized protein</fullName>
    </submittedName>
</protein>
<dbReference type="Proteomes" id="UP000217676">
    <property type="component" value="Chromosome"/>
</dbReference>
<evidence type="ECO:0000256" key="1">
    <source>
        <dbReference type="SAM" id="MobiDB-lite"/>
    </source>
</evidence>
<proteinExistence type="predicted"/>
<keyword evidence="2" id="KW-1133">Transmembrane helix</keyword>
<gene>
    <name evidence="3" type="ORF">SLA_5385</name>
</gene>
<sequence length="92" mass="9417">MPTNAAGSPEAKPTKAARPWGRAMGAALSVGFIPVPLTAGGAVAPRSRRPAAGMSVVMPPGGRRAACPNRVFRRRAGWALARPCATDAQSPQ</sequence>